<evidence type="ECO:0000256" key="2">
    <source>
        <dbReference type="RuleBase" id="RU004429"/>
    </source>
</evidence>
<dbReference type="AlphaFoldDB" id="A0A6N4SQU4"/>
<keyword evidence="2" id="KW-0472">Membrane</keyword>
<keyword evidence="4" id="KW-1185">Reference proteome</keyword>
<feature type="transmembrane region" description="Helical" evidence="2">
    <location>
        <begin position="30"/>
        <end position="47"/>
    </location>
</feature>
<feature type="transmembrane region" description="Helical" evidence="2">
    <location>
        <begin position="88"/>
        <end position="109"/>
    </location>
</feature>
<dbReference type="Gene3D" id="1.20.120.1200">
    <property type="entry name" value="NADH-ubiquinone/plastoquinone oxidoreductase chain 6, subunit NuoJ"/>
    <property type="match status" value="1"/>
</dbReference>
<dbReference type="PANTHER" id="PTHR33269:SF17">
    <property type="entry name" value="NADH-UBIQUINONE OXIDOREDUCTASE CHAIN 6"/>
    <property type="match status" value="1"/>
</dbReference>
<dbReference type="Pfam" id="PF00499">
    <property type="entry name" value="Oxidored_q3"/>
    <property type="match status" value="1"/>
</dbReference>
<feature type="transmembrane region" description="Helical" evidence="2">
    <location>
        <begin position="6"/>
        <end position="23"/>
    </location>
</feature>
<keyword evidence="2" id="KW-0874">Quinone</keyword>
<comment type="subcellular location">
    <subcellularLocation>
        <location evidence="2">Cell membrane</location>
        <topology evidence="2">Multi-pass membrane protein</topology>
    </subcellularLocation>
</comment>
<organism evidence="3 4">
    <name type="scientific">Cytophaga hutchinsonii (strain ATCC 33406 / DSM 1761 / CIP 103989 / NBRC 15051 / NCIMB 9469 / D465)</name>
    <dbReference type="NCBI Taxonomy" id="269798"/>
    <lineage>
        <taxon>Bacteria</taxon>
        <taxon>Pseudomonadati</taxon>
        <taxon>Bacteroidota</taxon>
        <taxon>Cytophagia</taxon>
        <taxon>Cytophagales</taxon>
        <taxon>Cytophagaceae</taxon>
        <taxon>Cytophaga</taxon>
    </lineage>
</organism>
<dbReference type="GO" id="GO:0008137">
    <property type="term" value="F:NADH dehydrogenase (ubiquinone) activity"/>
    <property type="evidence" value="ECO:0007669"/>
    <property type="project" value="UniProtKB-UniRule"/>
</dbReference>
<protein>
    <recommendedName>
        <fullName evidence="2">NADH-quinone oxidoreductase subunit J</fullName>
        <ecNumber evidence="2">7.1.1.-</ecNumber>
    </recommendedName>
</protein>
<accession>A0A6N4SQU4</accession>
<keyword evidence="2" id="KW-1003">Cell membrane</keyword>
<feature type="transmembrane region" description="Helical" evidence="2">
    <location>
        <begin position="140"/>
        <end position="161"/>
    </location>
</feature>
<dbReference type="RefSeq" id="WP_011584760.1">
    <property type="nucleotide sequence ID" value="NC_008255.1"/>
</dbReference>
<comment type="similarity">
    <text evidence="1 2">Belongs to the complex I subunit 6 family.</text>
</comment>
<dbReference type="GO" id="GO:0005886">
    <property type="term" value="C:plasma membrane"/>
    <property type="evidence" value="ECO:0007669"/>
    <property type="project" value="UniProtKB-SubCell"/>
</dbReference>
<evidence type="ECO:0000256" key="1">
    <source>
        <dbReference type="ARBA" id="ARBA00005698"/>
    </source>
</evidence>
<gene>
    <name evidence="3" type="primary">nuoJ</name>
    <name evidence="3" type="ordered locus">CHU_1373</name>
</gene>
<evidence type="ECO:0000313" key="4">
    <source>
        <dbReference type="Proteomes" id="UP000001822"/>
    </source>
</evidence>
<dbReference type="GO" id="GO:0016491">
    <property type="term" value="F:oxidoreductase activity"/>
    <property type="evidence" value="ECO:0007669"/>
    <property type="project" value="UniProtKB-KW"/>
</dbReference>
<dbReference type="OrthoDB" id="9790848at2"/>
<dbReference type="InterPro" id="IPR042106">
    <property type="entry name" value="Nuo/plastoQ_OxRdtase_6_NuoJ"/>
</dbReference>
<keyword evidence="3" id="KW-0560">Oxidoreductase</keyword>
<comment type="function">
    <text evidence="2">NDH-1 shuttles electrons from NADH, via FMN and iron-sulfur (Fe-S) centers, to quinones in the respiratory chain. Couples the redox reaction to proton translocation (for every two electrons transferred, four hydrogen ions are translocated across the cytoplasmic membrane), and thus conserves the redox energy in a proton gradient.</text>
</comment>
<keyword evidence="2" id="KW-0812">Transmembrane</keyword>
<dbReference type="PANTHER" id="PTHR33269">
    <property type="entry name" value="NADH-UBIQUINONE OXIDOREDUCTASE CHAIN 6"/>
    <property type="match status" value="1"/>
</dbReference>
<dbReference type="EMBL" id="CP000383">
    <property type="protein sequence ID" value="ABG58645.1"/>
    <property type="molecule type" value="Genomic_DNA"/>
</dbReference>
<reference evidence="3 4" key="1">
    <citation type="journal article" date="2007" name="Appl. Environ. Microbiol.">
        <title>Genome sequence of the cellulolytic gliding bacterium Cytophaga hutchinsonii.</title>
        <authorList>
            <person name="Xie G."/>
            <person name="Bruce D.C."/>
            <person name="Challacombe J.F."/>
            <person name="Chertkov O."/>
            <person name="Detter J.C."/>
            <person name="Gilna P."/>
            <person name="Han C.S."/>
            <person name="Lucas S."/>
            <person name="Misra M."/>
            <person name="Myers G.L."/>
            <person name="Richardson P."/>
            <person name="Tapia R."/>
            <person name="Thayer N."/>
            <person name="Thompson L.S."/>
            <person name="Brettin T.S."/>
            <person name="Henrissat B."/>
            <person name="Wilson D.B."/>
            <person name="McBride M.J."/>
        </authorList>
    </citation>
    <scope>NUCLEOTIDE SEQUENCE [LARGE SCALE GENOMIC DNA]</scope>
    <source>
        <strain evidence="4">ATCC 33406 / DSM 1761 / CIP 103989 / NBRC 15051 / NCIMB 9469 / D465</strain>
    </source>
</reference>
<proteinExistence type="inferred from homology"/>
<keyword evidence="2" id="KW-1133">Transmembrane helix</keyword>
<comment type="catalytic activity">
    <reaction evidence="2">
        <text>a quinone + NADH + 5 H(+)(in) = a quinol + NAD(+) + 4 H(+)(out)</text>
        <dbReference type="Rhea" id="RHEA:57888"/>
        <dbReference type="ChEBI" id="CHEBI:15378"/>
        <dbReference type="ChEBI" id="CHEBI:24646"/>
        <dbReference type="ChEBI" id="CHEBI:57540"/>
        <dbReference type="ChEBI" id="CHEBI:57945"/>
        <dbReference type="ChEBI" id="CHEBI:132124"/>
    </reaction>
</comment>
<name>A0A6N4SQU4_CYTH3</name>
<sequence length="169" mass="18354">MGNILFYILSGITLCSALFVILSKNPVYSVLSLVITFCCITGHMLLLSADFLAVVNIIVYAGAIMVLFLFVIMMLNLNDAAAQPNKPFLSKLAACVSGGLLLISLVYLLKGYQVGSIDMSKLDHNFGSAQELGKILFNQFILPFEITSVLFLSAMIGAVMLGKKDLKDY</sequence>
<evidence type="ECO:0000313" key="3">
    <source>
        <dbReference type="EMBL" id="ABG58645.1"/>
    </source>
</evidence>
<dbReference type="KEGG" id="chu:CHU_1373"/>
<keyword evidence="2" id="KW-0520">NAD</keyword>
<feature type="transmembrane region" description="Helical" evidence="2">
    <location>
        <begin position="53"/>
        <end position="76"/>
    </location>
</feature>
<dbReference type="InterPro" id="IPR001457">
    <property type="entry name" value="NADH_UbQ/plastoQ_OxRdtase_su6"/>
</dbReference>
<dbReference type="GO" id="GO:0048038">
    <property type="term" value="F:quinone binding"/>
    <property type="evidence" value="ECO:0007669"/>
    <property type="project" value="UniProtKB-UniRule"/>
</dbReference>
<dbReference type="Proteomes" id="UP000001822">
    <property type="component" value="Chromosome"/>
</dbReference>
<dbReference type="EC" id="7.1.1.-" evidence="2"/>